<dbReference type="Proteomes" id="UP001161406">
    <property type="component" value="Unassembled WGS sequence"/>
</dbReference>
<accession>A0ABQ5UAX0</accession>
<evidence type="ECO:0000256" key="3">
    <source>
        <dbReference type="ARBA" id="ARBA00022692"/>
    </source>
</evidence>
<keyword evidence="10" id="KW-1185">Reference proteome</keyword>
<sequence length="415" mass="42803">MNPFPIVWASLLRNRFTVILFIVVVALAVALGIAISAQERALRVGSARAADRFDLIVAAPGSFNDVLFSVVYLNPTAVELLDPTVTRALLAEPQADFVAPIGFGDNIDGAPVVGTIAPFVEHLSQGLAEGRSFTAINEAVVGALSPHRLGDSLAVSHGHGAGGGGDADDAADALEAGGEAPDHGDHDNLTVVGRMQPTGTPWDRAIVVPIEYNWVAHGLGTGHAAGDTHLGLPFDGDALPGLPAIVVKPANVAAAYGLRGQYRTAQSTAFFPAEVLVELYAVLGDATAIMSGLTLAAQALVIAAILAGIVAILDLQRQRFAVLRALGASRSFIFVTVWVYVAAMIVTGALIGLVLGWGLAAIVSELLAQNTGVAMRATIGGRELGLVGALVALGLALATIPALLIYRRPVVEALR</sequence>
<evidence type="ECO:0000256" key="7">
    <source>
        <dbReference type="SAM" id="Phobius"/>
    </source>
</evidence>
<dbReference type="InterPro" id="IPR051125">
    <property type="entry name" value="ABC-4/HrtB_transporter"/>
</dbReference>
<reference evidence="9" key="1">
    <citation type="journal article" date="2014" name="Int. J. Syst. Evol. Microbiol.">
        <title>Complete genome of a new Firmicutes species belonging to the dominant human colonic microbiota ('Ruminococcus bicirculans') reveals two chromosomes and a selective capacity to utilize plant glucans.</title>
        <authorList>
            <consortium name="NISC Comparative Sequencing Program"/>
            <person name="Wegmann U."/>
            <person name="Louis P."/>
            <person name="Goesmann A."/>
            <person name="Henrissat B."/>
            <person name="Duncan S.H."/>
            <person name="Flint H.J."/>
        </authorList>
    </citation>
    <scope>NUCLEOTIDE SEQUENCE</scope>
    <source>
        <strain evidence="9">NBRC 103855</strain>
    </source>
</reference>
<keyword evidence="3 7" id="KW-0812">Transmembrane</keyword>
<evidence type="ECO:0000256" key="1">
    <source>
        <dbReference type="ARBA" id="ARBA00004651"/>
    </source>
</evidence>
<evidence type="ECO:0000256" key="4">
    <source>
        <dbReference type="ARBA" id="ARBA00022989"/>
    </source>
</evidence>
<organism evidence="9 10">
    <name type="scientific">Devosia yakushimensis</name>
    <dbReference type="NCBI Taxonomy" id="470028"/>
    <lineage>
        <taxon>Bacteria</taxon>
        <taxon>Pseudomonadati</taxon>
        <taxon>Pseudomonadota</taxon>
        <taxon>Alphaproteobacteria</taxon>
        <taxon>Hyphomicrobiales</taxon>
        <taxon>Devosiaceae</taxon>
        <taxon>Devosia</taxon>
    </lineage>
</organism>
<feature type="transmembrane region" description="Helical" evidence="7">
    <location>
        <begin position="16"/>
        <end position="37"/>
    </location>
</feature>
<dbReference type="RefSeq" id="WP_284388342.1">
    <property type="nucleotide sequence ID" value="NZ_BSNG01000001.1"/>
</dbReference>
<evidence type="ECO:0000256" key="5">
    <source>
        <dbReference type="ARBA" id="ARBA00023136"/>
    </source>
</evidence>
<evidence type="ECO:0000313" key="9">
    <source>
        <dbReference type="EMBL" id="GLQ08971.1"/>
    </source>
</evidence>
<feature type="transmembrane region" description="Helical" evidence="7">
    <location>
        <begin position="333"/>
        <end position="364"/>
    </location>
</feature>
<feature type="transmembrane region" description="Helical" evidence="7">
    <location>
        <begin position="269"/>
        <end position="289"/>
    </location>
</feature>
<gene>
    <name evidence="9" type="ORF">GCM10007913_09030</name>
</gene>
<reference evidence="9" key="2">
    <citation type="submission" date="2023-01" db="EMBL/GenBank/DDBJ databases">
        <title>Draft genome sequence of Devosia yakushimensis strain NBRC 103855.</title>
        <authorList>
            <person name="Sun Q."/>
            <person name="Mori K."/>
        </authorList>
    </citation>
    <scope>NUCLEOTIDE SEQUENCE</scope>
    <source>
        <strain evidence="9">NBRC 103855</strain>
    </source>
</reference>
<dbReference type="PANTHER" id="PTHR43738">
    <property type="entry name" value="ABC TRANSPORTER, MEMBRANE PROTEIN"/>
    <property type="match status" value="1"/>
</dbReference>
<dbReference type="Pfam" id="PF02687">
    <property type="entry name" value="FtsX"/>
    <property type="match status" value="1"/>
</dbReference>
<feature type="region of interest" description="Disordered" evidence="6">
    <location>
        <begin position="156"/>
        <end position="187"/>
    </location>
</feature>
<dbReference type="PANTHER" id="PTHR43738:SF2">
    <property type="entry name" value="ABC TRANSPORTER PERMEASE"/>
    <property type="match status" value="1"/>
</dbReference>
<proteinExistence type="predicted"/>
<keyword evidence="5 7" id="KW-0472">Membrane</keyword>
<evidence type="ECO:0000313" key="10">
    <source>
        <dbReference type="Proteomes" id="UP001161406"/>
    </source>
</evidence>
<evidence type="ECO:0000259" key="8">
    <source>
        <dbReference type="Pfam" id="PF02687"/>
    </source>
</evidence>
<dbReference type="EMBL" id="BSNG01000001">
    <property type="protein sequence ID" value="GLQ08971.1"/>
    <property type="molecule type" value="Genomic_DNA"/>
</dbReference>
<keyword evidence="2" id="KW-1003">Cell membrane</keyword>
<keyword evidence="4 7" id="KW-1133">Transmembrane helix</keyword>
<comment type="caution">
    <text evidence="9">The sequence shown here is derived from an EMBL/GenBank/DDBJ whole genome shotgun (WGS) entry which is preliminary data.</text>
</comment>
<feature type="domain" description="ABC3 transporter permease C-terminal" evidence="8">
    <location>
        <begin position="299"/>
        <end position="408"/>
    </location>
</feature>
<comment type="subcellular location">
    <subcellularLocation>
        <location evidence="1">Cell membrane</location>
        <topology evidence="1">Multi-pass membrane protein</topology>
    </subcellularLocation>
</comment>
<protein>
    <submittedName>
        <fullName evidence="9">Membrane protein</fullName>
    </submittedName>
</protein>
<evidence type="ECO:0000256" key="2">
    <source>
        <dbReference type="ARBA" id="ARBA00022475"/>
    </source>
</evidence>
<name>A0ABQ5UAX0_9HYPH</name>
<feature type="transmembrane region" description="Helical" evidence="7">
    <location>
        <begin position="384"/>
        <end position="406"/>
    </location>
</feature>
<dbReference type="InterPro" id="IPR003838">
    <property type="entry name" value="ABC3_permease_C"/>
</dbReference>
<feature type="transmembrane region" description="Helical" evidence="7">
    <location>
        <begin position="295"/>
        <end position="313"/>
    </location>
</feature>
<evidence type="ECO:0000256" key="6">
    <source>
        <dbReference type="SAM" id="MobiDB-lite"/>
    </source>
</evidence>